<dbReference type="InterPro" id="IPR029044">
    <property type="entry name" value="Nucleotide-diphossugar_trans"/>
</dbReference>
<evidence type="ECO:0000313" key="4">
    <source>
        <dbReference type="EMBL" id="MEJ8855939.1"/>
    </source>
</evidence>
<comment type="caution">
    <text evidence="4">The sequence shown here is derived from an EMBL/GenBank/DDBJ whole genome shotgun (WGS) entry which is preliminary data.</text>
</comment>
<organism evidence="4 5">
    <name type="scientific">Variovorax robiniae</name>
    <dbReference type="NCBI Taxonomy" id="1836199"/>
    <lineage>
        <taxon>Bacteria</taxon>
        <taxon>Pseudomonadati</taxon>
        <taxon>Pseudomonadota</taxon>
        <taxon>Betaproteobacteria</taxon>
        <taxon>Burkholderiales</taxon>
        <taxon>Comamonadaceae</taxon>
        <taxon>Variovorax</taxon>
    </lineage>
</organism>
<evidence type="ECO:0000256" key="1">
    <source>
        <dbReference type="SAM" id="Coils"/>
    </source>
</evidence>
<protein>
    <submittedName>
        <fullName evidence="4">Glycosyltransferase family 2 protein</fullName>
    </submittedName>
</protein>
<feature type="coiled-coil region" evidence="1">
    <location>
        <begin position="59"/>
        <end position="93"/>
    </location>
</feature>
<dbReference type="CDD" id="cd04186">
    <property type="entry name" value="GT_2_like_c"/>
    <property type="match status" value="1"/>
</dbReference>
<dbReference type="InterPro" id="IPR001173">
    <property type="entry name" value="Glyco_trans_2-like"/>
</dbReference>
<accession>A0ABU8X8F6</accession>
<evidence type="ECO:0000259" key="3">
    <source>
        <dbReference type="Pfam" id="PF00535"/>
    </source>
</evidence>
<dbReference type="Pfam" id="PF00535">
    <property type="entry name" value="Glycos_transf_2"/>
    <property type="match status" value="2"/>
</dbReference>
<evidence type="ECO:0000256" key="2">
    <source>
        <dbReference type="SAM" id="MobiDB-lite"/>
    </source>
</evidence>
<feature type="region of interest" description="Disordered" evidence="2">
    <location>
        <begin position="1"/>
        <end position="20"/>
    </location>
</feature>
<proteinExistence type="predicted"/>
<dbReference type="InterPro" id="IPR050834">
    <property type="entry name" value="Glycosyltransf_2"/>
</dbReference>
<sequence>MPEPLREPAQDAAGDERAQAQEALAVVSQRLAEQAAIRTRGPHVELSKPADLDALITRAALLDERLAASDAEVRRLTDERDAQAAQVAALRRSSSWRLTAPVRFAGLLAGGRFRDAAQRVKGWRARVPGLARGLVHRVRAVVLRIASTRADAIANQAVSDAIVDERNKATRGPVLVDPMTAGAPAEWPRVDVSVVTFNSERWIDGFIDSLNALDYPKERLNLRFVDNQSTDETPRRLRDLLPSLRRLGITAELIERPNLGFGAGHNAGLAGGSAEFCLVTNIDLEFVPDALSRIVRMAVADVARAVAWEFRQKPYEHPKVYDPVTGTTSWNSHACVLLRRMAFEAVGGYDPQLFMYGEDVELSCRLRQRGGLLRYCPAAVVLHHCYESAGQVKPLQFTGSTFASLYLRLKYGNARNVRGVPWMALALLLMAEPIAGSRRAAFRNVLRLMAKAPALLSRRSASEHAFPFRGWDYELVREGAYFECKALPGDGPLVSVITRTYRGRDQFLRQAILSVAHQTYPWIEHVVVEDGSASLKSIVDEMARVTGRKIRHVAIEKAGRSAAGNSGLSAAQGRWCVFLDDDDLLYADHVEVLAQALRERTDAVAAYSPAFEVRTAYPTAPQESYREAAYALPEGQSRPFDGGALRNHNYITIQSVLFERRLFLERGGFECDLDALEDWVLWNLYACQNTFVFVPKTSSLYRTPADEGVRQKRVEAHVASRALAHKRIAMRLLEVKRAALAKEIRRSTGHAIPKGLVLSEDCPAIHEHQSAQAATDLDLRV</sequence>
<dbReference type="Gene3D" id="3.90.550.10">
    <property type="entry name" value="Spore Coat Polysaccharide Biosynthesis Protein SpsA, Chain A"/>
    <property type="match status" value="2"/>
</dbReference>
<evidence type="ECO:0000313" key="5">
    <source>
        <dbReference type="Proteomes" id="UP001367030"/>
    </source>
</evidence>
<dbReference type="PANTHER" id="PTHR43685:SF2">
    <property type="entry name" value="GLYCOSYLTRANSFERASE 2-LIKE DOMAIN-CONTAINING PROTEIN"/>
    <property type="match status" value="1"/>
</dbReference>
<feature type="domain" description="Glycosyltransferase 2-like" evidence="3">
    <location>
        <begin position="192"/>
        <end position="307"/>
    </location>
</feature>
<keyword evidence="1" id="KW-0175">Coiled coil</keyword>
<name>A0ABU8X8F6_9BURK</name>
<gene>
    <name evidence="4" type="ORF">WKW79_15270</name>
</gene>
<dbReference type="Proteomes" id="UP001367030">
    <property type="component" value="Unassembled WGS sequence"/>
</dbReference>
<dbReference type="RefSeq" id="WP_340336005.1">
    <property type="nucleotide sequence ID" value="NZ_JBBKZS010000005.1"/>
</dbReference>
<feature type="compositionally biased region" description="Basic and acidic residues" evidence="2">
    <location>
        <begin position="1"/>
        <end position="19"/>
    </location>
</feature>
<reference evidence="4 5" key="1">
    <citation type="submission" date="2024-03" db="EMBL/GenBank/DDBJ databases">
        <title>Novel species of the genus Variovorax.</title>
        <authorList>
            <person name="Liu Q."/>
            <person name="Xin Y.-H."/>
        </authorList>
    </citation>
    <scope>NUCLEOTIDE SEQUENCE [LARGE SCALE GENOMIC DNA]</scope>
    <source>
        <strain evidence="4 5">KACC 18901</strain>
    </source>
</reference>
<feature type="domain" description="Glycosyltransferase 2-like" evidence="3">
    <location>
        <begin position="495"/>
        <end position="610"/>
    </location>
</feature>
<keyword evidence="5" id="KW-1185">Reference proteome</keyword>
<dbReference type="PANTHER" id="PTHR43685">
    <property type="entry name" value="GLYCOSYLTRANSFERASE"/>
    <property type="match status" value="1"/>
</dbReference>
<dbReference type="EMBL" id="JBBKZS010000005">
    <property type="protein sequence ID" value="MEJ8855939.1"/>
    <property type="molecule type" value="Genomic_DNA"/>
</dbReference>
<dbReference type="SUPFAM" id="SSF53448">
    <property type="entry name" value="Nucleotide-diphospho-sugar transferases"/>
    <property type="match status" value="2"/>
</dbReference>